<organism evidence="2 3">
    <name type="scientific">Pyrenophora teres f. teres</name>
    <dbReference type="NCBI Taxonomy" id="97479"/>
    <lineage>
        <taxon>Eukaryota</taxon>
        <taxon>Fungi</taxon>
        <taxon>Dikarya</taxon>
        <taxon>Ascomycota</taxon>
        <taxon>Pezizomycotina</taxon>
        <taxon>Dothideomycetes</taxon>
        <taxon>Pleosporomycetidae</taxon>
        <taxon>Pleosporales</taxon>
        <taxon>Pleosporineae</taxon>
        <taxon>Pleosporaceae</taxon>
        <taxon>Pyrenophora</taxon>
    </lineage>
</organism>
<feature type="region of interest" description="Disordered" evidence="1">
    <location>
        <begin position="1"/>
        <end position="92"/>
    </location>
</feature>
<feature type="compositionally biased region" description="Basic residues" evidence="1">
    <location>
        <begin position="19"/>
        <end position="28"/>
    </location>
</feature>
<proteinExistence type="predicted"/>
<accession>A0A6S6W224</accession>
<sequence length="372" mass="40571">MPRQPKNTHESGARVAKVTTKRQPRRKAPPPPPPPPTTHWSKATRQMLNFGPPVKFEDDWQPPPPAPAPWPQPFGPYTQGPSPGQAHNGYSQQNIQPGYYIEQQPSAYLGLQSSQSPFTAPSQQPYQQVQSTPNVFAAPQQQYNHGQGPQMVFAAPPQLIYAQGQGTQMSFTAQMQPQCTGVYQTQMNFAARPQQQQYPQIQGISNTVAAPPQQQHQTPPVQMQEVLHTVPTPQGPDPSLSAKKAPNLFGFDMDTFEQEFQLKYGEPWGQHDPELAPDNSAAGHDLSWSPFQADGVDLTGVNMVDVTDMGTVEPLGLAGALTSSDAVDTQNASMLDAYLPTTATTTTTTAVYENGEDLSDSQIAQLQLFIGD</sequence>
<dbReference type="AlphaFoldDB" id="A0A6S6W224"/>
<dbReference type="EMBL" id="HG992980">
    <property type="protein sequence ID" value="CAE7032693.1"/>
    <property type="molecule type" value="Genomic_DNA"/>
</dbReference>
<evidence type="ECO:0000256" key="1">
    <source>
        <dbReference type="SAM" id="MobiDB-lite"/>
    </source>
</evidence>
<reference evidence="2" key="1">
    <citation type="submission" date="2021-02" db="EMBL/GenBank/DDBJ databases">
        <authorList>
            <person name="Syme A R."/>
            <person name="Syme A R."/>
            <person name="Moolhuijzen P."/>
        </authorList>
    </citation>
    <scope>NUCLEOTIDE SEQUENCE</scope>
    <source>
        <strain evidence="2">W1-1</strain>
    </source>
</reference>
<evidence type="ECO:0000313" key="3">
    <source>
        <dbReference type="Proteomes" id="UP000472372"/>
    </source>
</evidence>
<protein>
    <submittedName>
        <fullName evidence="2">PAT1 domain containing protein</fullName>
    </submittedName>
</protein>
<feature type="compositionally biased region" description="Polar residues" evidence="1">
    <location>
        <begin position="38"/>
        <end position="47"/>
    </location>
</feature>
<name>A0A6S6W224_9PLEO</name>
<gene>
    <name evidence="2" type="ORF">PTTW11_05057</name>
</gene>
<feature type="compositionally biased region" description="Pro residues" evidence="1">
    <location>
        <begin position="61"/>
        <end position="74"/>
    </location>
</feature>
<evidence type="ECO:0000313" key="2">
    <source>
        <dbReference type="EMBL" id="CAE7032693.1"/>
    </source>
</evidence>
<dbReference type="Proteomes" id="UP000472372">
    <property type="component" value="Chromosome 4"/>
</dbReference>